<dbReference type="Pfam" id="PF08282">
    <property type="entry name" value="Hydrolase_3"/>
    <property type="match status" value="1"/>
</dbReference>
<keyword evidence="3" id="KW-1185">Reference proteome</keyword>
<reference evidence="2 3" key="1">
    <citation type="submission" date="2019-01" db="EMBL/GenBank/DDBJ databases">
        <authorList>
            <consortium name="Pathogen Informatics"/>
        </authorList>
    </citation>
    <scope>NUCLEOTIDE SEQUENCE [LARGE SCALE GENOMIC DNA]</scope>
    <source>
        <strain evidence="2 3">NCTC10184</strain>
    </source>
</reference>
<dbReference type="InterPro" id="IPR023214">
    <property type="entry name" value="HAD_sf"/>
</dbReference>
<dbReference type="SUPFAM" id="SSF56784">
    <property type="entry name" value="HAD-like"/>
    <property type="match status" value="1"/>
</dbReference>
<dbReference type="NCBIfam" id="NF045966">
    <property type="entry name" value="YcsE_rel_Pase"/>
    <property type="match status" value="1"/>
</dbReference>
<dbReference type="Proteomes" id="UP000290876">
    <property type="component" value="Chromosome"/>
</dbReference>
<dbReference type="EMBL" id="LR215043">
    <property type="protein sequence ID" value="VEU77984.1"/>
    <property type="molecule type" value="Genomic_DNA"/>
</dbReference>
<name>A0A449B9Y8_9BACT</name>
<dbReference type="NCBIfam" id="TIGR01484">
    <property type="entry name" value="HAD-SF-IIB"/>
    <property type="match status" value="1"/>
</dbReference>
<evidence type="ECO:0000256" key="1">
    <source>
        <dbReference type="ARBA" id="ARBA00001946"/>
    </source>
</evidence>
<dbReference type="KEGG" id="mcob:NCTC10184_00199"/>
<sequence length="244" mass="27705">MFELLSQKGIKSVINSAREFVTIGSLLNLVPAANYFIGANGMFVYDIKNKKIIYENPIKLADLETIYNEVKDLPQLEGFMVTDLNFLYHSPGINKGSWFLSSHKAKMRLMDFEAIDENHIHIITLQTYGPETTAQLETIINKIIEKHKMPLYVNSKWHKGLFITPTGVTKYSALEWLAKKLGYEANKNLIAFGDSSNDYEMIEHSAYGVSVGTYDEKLVALADDIALKVEQDGAYWKLKELEII</sequence>
<dbReference type="Gene3D" id="3.30.1240.10">
    <property type="match status" value="1"/>
</dbReference>
<proteinExistence type="predicted"/>
<gene>
    <name evidence="2" type="ORF">NCTC10184_00199</name>
</gene>
<dbReference type="InterPro" id="IPR036412">
    <property type="entry name" value="HAD-like_sf"/>
</dbReference>
<accession>A0A449B9Y8</accession>
<dbReference type="PANTHER" id="PTHR10000">
    <property type="entry name" value="PHOSPHOSERINE PHOSPHATASE"/>
    <property type="match status" value="1"/>
</dbReference>
<dbReference type="InterPro" id="IPR006379">
    <property type="entry name" value="HAD-SF_hydro_IIB"/>
</dbReference>
<dbReference type="GO" id="GO:0016791">
    <property type="term" value="F:phosphatase activity"/>
    <property type="evidence" value="ECO:0007669"/>
    <property type="project" value="TreeGrafter"/>
</dbReference>
<dbReference type="GO" id="GO:0000287">
    <property type="term" value="F:magnesium ion binding"/>
    <property type="evidence" value="ECO:0007669"/>
    <property type="project" value="TreeGrafter"/>
</dbReference>
<dbReference type="AlphaFoldDB" id="A0A449B9Y8"/>
<organism evidence="2 3">
    <name type="scientific">Mycoplasmopsis columbinasalis</name>
    <dbReference type="NCBI Taxonomy" id="114880"/>
    <lineage>
        <taxon>Bacteria</taxon>
        <taxon>Bacillati</taxon>
        <taxon>Mycoplasmatota</taxon>
        <taxon>Mycoplasmoidales</taxon>
        <taxon>Metamycoplasmataceae</taxon>
        <taxon>Mycoplasmopsis</taxon>
    </lineage>
</organism>
<evidence type="ECO:0000313" key="3">
    <source>
        <dbReference type="Proteomes" id="UP000290876"/>
    </source>
</evidence>
<dbReference type="Gene3D" id="3.40.50.1000">
    <property type="entry name" value="HAD superfamily/HAD-like"/>
    <property type="match status" value="1"/>
</dbReference>
<dbReference type="GO" id="GO:0005829">
    <property type="term" value="C:cytosol"/>
    <property type="evidence" value="ECO:0007669"/>
    <property type="project" value="TreeGrafter"/>
</dbReference>
<dbReference type="PANTHER" id="PTHR10000:SF8">
    <property type="entry name" value="HAD SUPERFAMILY HYDROLASE-LIKE, TYPE 3"/>
    <property type="match status" value="1"/>
</dbReference>
<evidence type="ECO:0000313" key="2">
    <source>
        <dbReference type="EMBL" id="VEU77984.1"/>
    </source>
</evidence>
<protein>
    <submittedName>
        <fullName evidence="2">Pyridoxal phosphate (PLP) phosphatase</fullName>
    </submittedName>
</protein>
<comment type="cofactor">
    <cofactor evidence="1">
        <name>Mg(2+)</name>
        <dbReference type="ChEBI" id="CHEBI:18420"/>
    </cofactor>
</comment>